<comment type="subcellular location">
    <subcellularLocation>
        <location evidence="1">Membrane</location>
        <topology evidence="1">Multi-pass membrane protein</topology>
    </subcellularLocation>
</comment>
<feature type="transmembrane region" description="Helical" evidence="11">
    <location>
        <begin position="99"/>
        <end position="123"/>
    </location>
</feature>
<evidence type="ECO:0000256" key="11">
    <source>
        <dbReference type="SAM" id="Phobius"/>
    </source>
</evidence>
<keyword evidence="7 11" id="KW-1133">Transmembrane helix</keyword>
<dbReference type="PANTHER" id="PTHR42823">
    <property type="entry name" value="ATP SYNTHASE SUBUNIT A, CHLOROPLASTIC"/>
    <property type="match status" value="1"/>
</dbReference>
<dbReference type="Gene3D" id="1.20.120.220">
    <property type="entry name" value="ATP synthase, F0 complex, subunit A"/>
    <property type="match status" value="1"/>
</dbReference>
<dbReference type="SUPFAM" id="SSF81336">
    <property type="entry name" value="F1F0 ATP synthase subunit A"/>
    <property type="match status" value="1"/>
</dbReference>
<dbReference type="InterPro" id="IPR000568">
    <property type="entry name" value="ATP_synth_F0_asu"/>
</dbReference>
<keyword evidence="10" id="KW-0066">ATP synthesis</keyword>
<name>A0A381YZ35_9ZZZZ</name>
<keyword evidence="6" id="KW-0375">Hydrogen ion transport</keyword>
<dbReference type="GO" id="GO:0005886">
    <property type="term" value="C:plasma membrane"/>
    <property type="evidence" value="ECO:0007669"/>
    <property type="project" value="TreeGrafter"/>
</dbReference>
<keyword evidence="3" id="KW-0813">Transport</keyword>
<feature type="transmembrane region" description="Helical" evidence="11">
    <location>
        <begin position="7"/>
        <end position="31"/>
    </location>
</feature>
<dbReference type="Pfam" id="PF00119">
    <property type="entry name" value="ATP-synt_A"/>
    <property type="match status" value="1"/>
</dbReference>
<evidence type="ECO:0000256" key="10">
    <source>
        <dbReference type="ARBA" id="ARBA00023310"/>
    </source>
</evidence>
<keyword evidence="8" id="KW-0406">Ion transport</keyword>
<organism evidence="12">
    <name type="scientific">marine metagenome</name>
    <dbReference type="NCBI Taxonomy" id="408172"/>
    <lineage>
        <taxon>unclassified sequences</taxon>
        <taxon>metagenomes</taxon>
        <taxon>ecological metagenomes</taxon>
    </lineage>
</organism>
<dbReference type="InterPro" id="IPR035908">
    <property type="entry name" value="F0_ATP_A_sf"/>
</dbReference>
<evidence type="ECO:0000256" key="8">
    <source>
        <dbReference type="ARBA" id="ARBA00023065"/>
    </source>
</evidence>
<keyword evidence="9 11" id="KW-0472">Membrane</keyword>
<protein>
    <recommendedName>
        <fullName evidence="13">ATP synthase subunit a</fullName>
    </recommendedName>
</protein>
<evidence type="ECO:0008006" key="13">
    <source>
        <dbReference type="Google" id="ProtNLM"/>
    </source>
</evidence>
<reference evidence="12" key="1">
    <citation type="submission" date="2018-05" db="EMBL/GenBank/DDBJ databases">
        <authorList>
            <person name="Lanie J.A."/>
            <person name="Ng W.-L."/>
            <person name="Kazmierczak K.M."/>
            <person name="Andrzejewski T.M."/>
            <person name="Davidsen T.M."/>
            <person name="Wayne K.J."/>
            <person name="Tettelin H."/>
            <person name="Glass J.I."/>
            <person name="Rusch D."/>
            <person name="Podicherti R."/>
            <person name="Tsui H.-C.T."/>
            <person name="Winkler M.E."/>
        </authorList>
    </citation>
    <scope>NUCLEOTIDE SEQUENCE</scope>
</reference>
<evidence type="ECO:0000256" key="7">
    <source>
        <dbReference type="ARBA" id="ARBA00022989"/>
    </source>
</evidence>
<evidence type="ECO:0000256" key="9">
    <source>
        <dbReference type="ARBA" id="ARBA00023136"/>
    </source>
</evidence>
<feature type="non-terminal residue" evidence="12">
    <location>
        <position position="1"/>
    </location>
</feature>
<dbReference type="GO" id="GO:0042777">
    <property type="term" value="P:proton motive force-driven plasma membrane ATP synthesis"/>
    <property type="evidence" value="ECO:0007669"/>
    <property type="project" value="TreeGrafter"/>
</dbReference>
<evidence type="ECO:0000256" key="6">
    <source>
        <dbReference type="ARBA" id="ARBA00022781"/>
    </source>
</evidence>
<feature type="transmembrane region" description="Helical" evidence="11">
    <location>
        <begin position="129"/>
        <end position="145"/>
    </location>
</feature>
<comment type="similarity">
    <text evidence="2">Belongs to the ATPase A chain family.</text>
</comment>
<dbReference type="CDD" id="cd00310">
    <property type="entry name" value="ATP-synt_Fo_a_6"/>
    <property type="match status" value="1"/>
</dbReference>
<feature type="non-terminal residue" evidence="12">
    <location>
        <position position="154"/>
    </location>
</feature>
<accession>A0A381YZ35</accession>
<dbReference type="InterPro" id="IPR045082">
    <property type="entry name" value="ATP_syn_F0_a_bact/chloroplast"/>
</dbReference>
<evidence type="ECO:0000313" key="12">
    <source>
        <dbReference type="EMBL" id="SVA82288.1"/>
    </source>
</evidence>
<sequence length="154" mass="16461">MEQLEHPLWIVDTANAVFGPFIAALLGLLGFDLSHAEHVIPNYLVISGLIVVAVMVGCLLIKSRLSVEHPGRVQLLLEDGLSALYGLLDDTVGPKGRRYATLVGTVGLFILLSNLSGLVPGLMAPTSNINVTLGCAITVFVYYHFHGVKEQGVV</sequence>
<dbReference type="PANTHER" id="PTHR42823:SF3">
    <property type="entry name" value="ATP SYNTHASE SUBUNIT A, CHLOROPLASTIC"/>
    <property type="match status" value="1"/>
</dbReference>
<dbReference type="GO" id="GO:0045259">
    <property type="term" value="C:proton-transporting ATP synthase complex"/>
    <property type="evidence" value="ECO:0007669"/>
    <property type="project" value="UniProtKB-KW"/>
</dbReference>
<dbReference type="GO" id="GO:0046933">
    <property type="term" value="F:proton-transporting ATP synthase activity, rotational mechanism"/>
    <property type="evidence" value="ECO:0007669"/>
    <property type="project" value="TreeGrafter"/>
</dbReference>
<evidence type="ECO:0000256" key="3">
    <source>
        <dbReference type="ARBA" id="ARBA00022448"/>
    </source>
</evidence>
<proteinExistence type="inferred from homology"/>
<keyword evidence="4" id="KW-0138">CF(0)</keyword>
<evidence type="ECO:0000256" key="4">
    <source>
        <dbReference type="ARBA" id="ARBA00022547"/>
    </source>
</evidence>
<dbReference type="AlphaFoldDB" id="A0A381YZ35"/>
<keyword evidence="5 11" id="KW-0812">Transmembrane</keyword>
<evidence type="ECO:0000256" key="5">
    <source>
        <dbReference type="ARBA" id="ARBA00022692"/>
    </source>
</evidence>
<evidence type="ECO:0000256" key="2">
    <source>
        <dbReference type="ARBA" id="ARBA00006810"/>
    </source>
</evidence>
<gene>
    <name evidence="12" type="ORF">METZ01_LOCUS135142</name>
</gene>
<feature type="transmembrane region" description="Helical" evidence="11">
    <location>
        <begin position="43"/>
        <end position="61"/>
    </location>
</feature>
<evidence type="ECO:0000256" key="1">
    <source>
        <dbReference type="ARBA" id="ARBA00004141"/>
    </source>
</evidence>
<dbReference type="EMBL" id="UINC01019438">
    <property type="protein sequence ID" value="SVA82288.1"/>
    <property type="molecule type" value="Genomic_DNA"/>
</dbReference>